<feature type="transmembrane region" description="Helical" evidence="1">
    <location>
        <begin position="35"/>
        <end position="53"/>
    </location>
</feature>
<dbReference type="NCBIfam" id="TIGR00254">
    <property type="entry name" value="GGDEF"/>
    <property type="match status" value="1"/>
</dbReference>
<accession>A0ABW3Q0W5</accession>
<dbReference type="Proteomes" id="UP001597169">
    <property type="component" value="Unassembled WGS sequence"/>
</dbReference>
<feature type="transmembrane region" description="Helical" evidence="1">
    <location>
        <begin position="138"/>
        <end position="156"/>
    </location>
</feature>
<sequence length="371" mass="41207">MSLSQSVIMLPLLYIMWNLTRRMPKRKNSSTNIQLTIIVVVTSVYHILSLFGAFDGQTLRAQILGDVLFVCTLFSFYQLSNTVLRWEQSVVYLGCGAIGLAGLLIPFPAIQPMLSIVLATAAWYYLAAAMHNKAKSSIILFILSKIVVILGLFIGNSPPLEIIIILLYISSYTVIISYIVDYLIQLIRDTYESSIQDPLTGLYNRKQFTTFVTRSVDKKVDAHLIFLDIDNFKLLNDTFGHKKGDVVLKKVSSILIEELEGVGVGGRYGGEEFVALIIESNLNISELTETIRSRVENEASFDTKEGIYSITVSIGFSTFVEGLSADELIKRADDAMYVAKKTGKNRVVVYGDHEALASRDVSEINTKVGVS</sequence>
<comment type="caution">
    <text evidence="3">The sequence shown here is derived from an EMBL/GenBank/DDBJ whole genome shotgun (WGS) entry which is preliminary data.</text>
</comment>
<protein>
    <submittedName>
        <fullName evidence="3">GGDEF domain-containing protein</fullName>
    </submittedName>
</protein>
<evidence type="ECO:0000259" key="2">
    <source>
        <dbReference type="PROSITE" id="PS50887"/>
    </source>
</evidence>
<dbReference type="RefSeq" id="WP_090727237.1">
    <property type="nucleotide sequence ID" value="NZ_JBHTKX010000004.1"/>
</dbReference>
<keyword evidence="1" id="KW-1133">Transmembrane helix</keyword>
<dbReference type="PROSITE" id="PS50887">
    <property type="entry name" value="GGDEF"/>
    <property type="match status" value="1"/>
</dbReference>
<dbReference type="PANTHER" id="PTHR45138:SF9">
    <property type="entry name" value="DIGUANYLATE CYCLASE DGCM-RELATED"/>
    <property type="match status" value="1"/>
</dbReference>
<proteinExistence type="predicted"/>
<feature type="domain" description="GGDEF" evidence="2">
    <location>
        <begin position="220"/>
        <end position="352"/>
    </location>
</feature>
<keyword evidence="4" id="KW-1185">Reference proteome</keyword>
<dbReference type="SMART" id="SM00267">
    <property type="entry name" value="GGDEF"/>
    <property type="match status" value="1"/>
</dbReference>
<dbReference type="EMBL" id="JBHTKX010000004">
    <property type="protein sequence ID" value="MFD1130673.1"/>
    <property type="molecule type" value="Genomic_DNA"/>
</dbReference>
<dbReference type="Pfam" id="PF00990">
    <property type="entry name" value="GGDEF"/>
    <property type="match status" value="1"/>
</dbReference>
<dbReference type="InterPro" id="IPR029787">
    <property type="entry name" value="Nucleotide_cyclase"/>
</dbReference>
<dbReference type="CDD" id="cd01949">
    <property type="entry name" value="GGDEF"/>
    <property type="match status" value="1"/>
</dbReference>
<evidence type="ECO:0000256" key="1">
    <source>
        <dbReference type="SAM" id="Phobius"/>
    </source>
</evidence>
<dbReference type="InterPro" id="IPR050469">
    <property type="entry name" value="Diguanylate_Cyclase"/>
</dbReference>
<name>A0ABW3Q0W5_9BACL</name>
<dbReference type="PANTHER" id="PTHR45138">
    <property type="entry name" value="REGULATORY COMPONENTS OF SENSORY TRANSDUCTION SYSTEM"/>
    <property type="match status" value="1"/>
</dbReference>
<dbReference type="InterPro" id="IPR000160">
    <property type="entry name" value="GGDEF_dom"/>
</dbReference>
<keyword evidence="1" id="KW-0472">Membrane</keyword>
<gene>
    <name evidence="3" type="ORF">ACFQ3J_21250</name>
</gene>
<keyword evidence="1" id="KW-0812">Transmembrane</keyword>
<dbReference type="SUPFAM" id="SSF55073">
    <property type="entry name" value="Nucleotide cyclase"/>
    <property type="match status" value="1"/>
</dbReference>
<organism evidence="3 4">
    <name type="scientific">Paenibacillus provencensis</name>
    <dbReference type="NCBI Taxonomy" id="441151"/>
    <lineage>
        <taxon>Bacteria</taxon>
        <taxon>Bacillati</taxon>
        <taxon>Bacillota</taxon>
        <taxon>Bacilli</taxon>
        <taxon>Bacillales</taxon>
        <taxon>Paenibacillaceae</taxon>
        <taxon>Paenibacillus</taxon>
    </lineage>
</organism>
<feature type="transmembrane region" description="Helical" evidence="1">
    <location>
        <begin position="162"/>
        <end position="184"/>
    </location>
</feature>
<evidence type="ECO:0000313" key="3">
    <source>
        <dbReference type="EMBL" id="MFD1130673.1"/>
    </source>
</evidence>
<feature type="transmembrane region" description="Helical" evidence="1">
    <location>
        <begin position="89"/>
        <end position="107"/>
    </location>
</feature>
<feature type="transmembrane region" description="Helical" evidence="1">
    <location>
        <begin position="59"/>
        <end position="77"/>
    </location>
</feature>
<dbReference type="Gene3D" id="3.30.70.270">
    <property type="match status" value="1"/>
</dbReference>
<evidence type="ECO:0000313" key="4">
    <source>
        <dbReference type="Proteomes" id="UP001597169"/>
    </source>
</evidence>
<reference evidence="4" key="1">
    <citation type="journal article" date="2019" name="Int. J. Syst. Evol. Microbiol.">
        <title>The Global Catalogue of Microorganisms (GCM) 10K type strain sequencing project: providing services to taxonomists for standard genome sequencing and annotation.</title>
        <authorList>
            <consortium name="The Broad Institute Genomics Platform"/>
            <consortium name="The Broad Institute Genome Sequencing Center for Infectious Disease"/>
            <person name="Wu L."/>
            <person name="Ma J."/>
        </authorList>
    </citation>
    <scope>NUCLEOTIDE SEQUENCE [LARGE SCALE GENOMIC DNA]</scope>
    <source>
        <strain evidence="4">CCUG 53519</strain>
    </source>
</reference>
<feature type="transmembrane region" description="Helical" evidence="1">
    <location>
        <begin position="113"/>
        <end position="131"/>
    </location>
</feature>
<dbReference type="InterPro" id="IPR043128">
    <property type="entry name" value="Rev_trsase/Diguanyl_cyclase"/>
</dbReference>